<dbReference type="Proteomes" id="UP000823598">
    <property type="component" value="Unassembled WGS sequence"/>
</dbReference>
<proteinExistence type="predicted"/>
<evidence type="ECO:0000313" key="2">
    <source>
        <dbReference type="EMBL" id="MBO8476961.1"/>
    </source>
</evidence>
<dbReference type="Gene3D" id="2.60.120.10">
    <property type="entry name" value="Jelly Rolls"/>
    <property type="match status" value="1"/>
</dbReference>
<sequence length="147" mass="16504">MTNDSHKTSSIYGCKLITLDKHHHKNGNLSVVENNNQLPFAINRVYYLYDVPGGVERGGHSHRLCHEFIIAASGSFDIEIDDGKNKCKMTLNRSNCGLLVPPGIWRVLNNFASGSVCLVIASDCYSEDDYVRDYTEFQRLTSNKSCK</sequence>
<gene>
    <name evidence="2" type="ORF">IAB88_08215</name>
</gene>
<dbReference type="SUPFAM" id="SSF51182">
    <property type="entry name" value="RmlC-like cupins"/>
    <property type="match status" value="1"/>
</dbReference>
<dbReference type="InterPro" id="IPR011051">
    <property type="entry name" value="RmlC_Cupin_sf"/>
</dbReference>
<dbReference type="CDD" id="cd20292">
    <property type="entry name" value="cupin_QdtA-like"/>
    <property type="match status" value="1"/>
</dbReference>
<dbReference type="EMBL" id="JADIMC010000096">
    <property type="protein sequence ID" value="MBO8476961.1"/>
    <property type="molecule type" value="Genomic_DNA"/>
</dbReference>
<evidence type="ECO:0000313" key="3">
    <source>
        <dbReference type="Proteomes" id="UP000823598"/>
    </source>
</evidence>
<comment type="caution">
    <text evidence="2">The sequence shown here is derived from an EMBL/GenBank/DDBJ whole genome shotgun (WGS) entry which is preliminary data.</text>
</comment>
<dbReference type="AlphaFoldDB" id="A0A9D9IRK2"/>
<reference evidence="2" key="2">
    <citation type="journal article" date="2021" name="PeerJ">
        <title>Extensive microbial diversity within the chicken gut microbiome revealed by metagenomics and culture.</title>
        <authorList>
            <person name="Gilroy R."/>
            <person name="Ravi A."/>
            <person name="Getino M."/>
            <person name="Pursley I."/>
            <person name="Horton D.L."/>
            <person name="Alikhan N.F."/>
            <person name="Baker D."/>
            <person name="Gharbi K."/>
            <person name="Hall N."/>
            <person name="Watson M."/>
            <person name="Adriaenssens E.M."/>
            <person name="Foster-Nyarko E."/>
            <person name="Jarju S."/>
            <person name="Secka A."/>
            <person name="Antonio M."/>
            <person name="Oren A."/>
            <person name="Chaudhuri R.R."/>
            <person name="La Ragione R."/>
            <person name="Hildebrand F."/>
            <person name="Pallen M.J."/>
        </authorList>
    </citation>
    <scope>NUCLEOTIDE SEQUENCE</scope>
    <source>
        <strain evidence="2">6919</strain>
    </source>
</reference>
<feature type="domain" description="Sugar 3,4-ketoisomerase QdtA cupin" evidence="1">
    <location>
        <begin position="13"/>
        <end position="140"/>
    </location>
</feature>
<protein>
    <submittedName>
        <fullName evidence="2">WxcM-like domain-containing protein</fullName>
    </submittedName>
</protein>
<evidence type="ECO:0000259" key="1">
    <source>
        <dbReference type="Pfam" id="PF05523"/>
    </source>
</evidence>
<dbReference type="InterPro" id="IPR008894">
    <property type="entry name" value="QdtA_cupin_dom"/>
</dbReference>
<name>A0A9D9IRK2_9BACT</name>
<accession>A0A9D9IRK2</accession>
<organism evidence="2 3">
    <name type="scientific">Candidatus Limisoma faecipullorum</name>
    <dbReference type="NCBI Taxonomy" id="2840854"/>
    <lineage>
        <taxon>Bacteria</taxon>
        <taxon>Pseudomonadati</taxon>
        <taxon>Bacteroidota</taxon>
        <taxon>Bacteroidia</taxon>
        <taxon>Bacteroidales</taxon>
        <taxon>Candidatus Limisoma</taxon>
    </lineage>
</organism>
<reference evidence="2" key="1">
    <citation type="submission" date="2020-10" db="EMBL/GenBank/DDBJ databases">
        <authorList>
            <person name="Gilroy R."/>
        </authorList>
    </citation>
    <scope>NUCLEOTIDE SEQUENCE</scope>
    <source>
        <strain evidence="2">6919</strain>
    </source>
</reference>
<dbReference type="InterPro" id="IPR014710">
    <property type="entry name" value="RmlC-like_jellyroll"/>
</dbReference>
<dbReference type="Pfam" id="PF05523">
    <property type="entry name" value="FdtA"/>
    <property type="match status" value="1"/>
</dbReference>